<feature type="binding site" evidence="12">
    <location>
        <position position="376"/>
    </location>
    <ligand>
        <name>Ca(2+)</name>
        <dbReference type="ChEBI" id="CHEBI:29108"/>
        <label>1</label>
    </ligand>
</feature>
<feature type="compositionally biased region" description="Basic and acidic residues" evidence="15">
    <location>
        <begin position="90"/>
        <end position="127"/>
    </location>
</feature>
<dbReference type="InterPro" id="IPR000884">
    <property type="entry name" value="TSP1_rpt"/>
</dbReference>
<comment type="caution">
    <text evidence="14">Lacks conserved residue(s) required for the propagation of feature annotation.</text>
</comment>
<evidence type="ECO:0000256" key="7">
    <source>
        <dbReference type="ARBA" id="ARBA00022833"/>
    </source>
</evidence>
<evidence type="ECO:0000256" key="10">
    <source>
        <dbReference type="ARBA" id="ARBA00023180"/>
    </source>
</evidence>
<feature type="disulfide bond" evidence="13">
    <location>
        <begin position="275"/>
        <end position="282"/>
    </location>
</feature>
<dbReference type="SMART" id="SM00209">
    <property type="entry name" value="TSP1"/>
    <property type="match status" value="2"/>
</dbReference>
<feature type="binding site" evidence="12 14">
    <location>
        <position position="326"/>
    </location>
    <ligand>
        <name>Zn(2+)</name>
        <dbReference type="ChEBI" id="CHEBI:29105"/>
        <note>catalytic</note>
    </ligand>
</feature>
<dbReference type="InterPro" id="IPR045371">
    <property type="entry name" value="ADAMTS_CR_3"/>
</dbReference>
<comment type="caution">
    <text evidence="17">The sequence shown here is derived from an EMBL/GenBank/DDBJ whole genome shotgun (WGS) entry which is preliminary data.</text>
</comment>
<keyword evidence="4" id="KW-0645">Protease</keyword>
<evidence type="ECO:0000256" key="3">
    <source>
        <dbReference type="ARBA" id="ARBA00022530"/>
    </source>
</evidence>
<keyword evidence="18" id="KW-1185">Reference proteome</keyword>
<dbReference type="Pfam" id="PF01421">
    <property type="entry name" value="Reprolysin"/>
    <property type="match status" value="1"/>
</dbReference>
<dbReference type="Gene3D" id="3.40.390.10">
    <property type="entry name" value="Collagenase (Catalytic Domain)"/>
    <property type="match status" value="1"/>
</dbReference>
<evidence type="ECO:0000256" key="14">
    <source>
        <dbReference type="PROSITE-ProRule" id="PRU00276"/>
    </source>
</evidence>
<dbReference type="GO" id="GO:0004222">
    <property type="term" value="F:metalloendopeptidase activity"/>
    <property type="evidence" value="ECO:0007669"/>
    <property type="project" value="InterPro"/>
</dbReference>
<dbReference type="GO" id="GO:0031012">
    <property type="term" value="C:extracellular matrix"/>
    <property type="evidence" value="ECO:0007669"/>
    <property type="project" value="TreeGrafter"/>
</dbReference>
<evidence type="ECO:0000256" key="15">
    <source>
        <dbReference type="SAM" id="MobiDB-lite"/>
    </source>
</evidence>
<evidence type="ECO:0000256" key="9">
    <source>
        <dbReference type="ARBA" id="ARBA00023157"/>
    </source>
</evidence>
<keyword evidence="5 12" id="KW-0479">Metal-binding</keyword>
<feature type="binding site" evidence="12 14">
    <location>
        <position position="316"/>
    </location>
    <ligand>
        <name>Zn(2+)</name>
        <dbReference type="ChEBI" id="CHEBI:29105"/>
        <note>catalytic</note>
    </ligand>
</feature>
<dbReference type="PROSITE" id="PS50092">
    <property type="entry name" value="TSP1"/>
    <property type="match status" value="1"/>
</dbReference>
<dbReference type="PRINTS" id="PR01705">
    <property type="entry name" value="TSP1REPEAT"/>
</dbReference>
<dbReference type="Pfam" id="PF17771">
    <property type="entry name" value="ADAMTS_CR_2"/>
    <property type="match status" value="1"/>
</dbReference>
<dbReference type="AlphaFoldDB" id="A0A5J5DE38"/>
<dbReference type="Pfam" id="PF00090">
    <property type="entry name" value="TSP_1"/>
    <property type="match status" value="1"/>
</dbReference>
<dbReference type="Gene3D" id="3.40.1620.60">
    <property type="match status" value="1"/>
</dbReference>
<feature type="non-terminal residue" evidence="17">
    <location>
        <position position="1"/>
    </location>
</feature>
<dbReference type="Gene3D" id="2.20.100.10">
    <property type="entry name" value="Thrombospondin type-1 (TSP1) repeat"/>
    <property type="match status" value="1"/>
</dbReference>
<dbReference type="InterPro" id="IPR013273">
    <property type="entry name" value="ADAMTS/ADAMTS-like"/>
</dbReference>
<feature type="compositionally biased region" description="Polar residues" evidence="15">
    <location>
        <begin position="75"/>
        <end position="85"/>
    </location>
</feature>
<evidence type="ECO:0000256" key="12">
    <source>
        <dbReference type="PIRSR" id="PIRSR613273-2"/>
    </source>
</evidence>
<dbReference type="InterPro" id="IPR036383">
    <property type="entry name" value="TSP1_rpt_sf"/>
</dbReference>
<evidence type="ECO:0000313" key="18">
    <source>
        <dbReference type="Proteomes" id="UP000327493"/>
    </source>
</evidence>
<comment type="subcellular location">
    <subcellularLocation>
        <location evidence="1">Secreted</location>
        <location evidence="1">Extracellular space</location>
        <location evidence="1">Extracellular matrix</location>
    </subcellularLocation>
</comment>
<evidence type="ECO:0000256" key="1">
    <source>
        <dbReference type="ARBA" id="ARBA00004498"/>
    </source>
</evidence>
<dbReference type="SUPFAM" id="SSF55486">
    <property type="entry name" value="Metalloproteases ('zincins'), catalytic domain"/>
    <property type="match status" value="1"/>
</dbReference>
<feature type="binding site" evidence="12 14">
    <location>
        <position position="320"/>
    </location>
    <ligand>
        <name>Zn(2+)</name>
        <dbReference type="ChEBI" id="CHEBI:29105"/>
        <note>catalytic</note>
    </ligand>
</feature>
<feature type="binding site" evidence="12">
    <location>
        <position position="176"/>
    </location>
    <ligand>
        <name>Ca(2+)</name>
        <dbReference type="ChEBI" id="CHEBI:29108"/>
        <label>2</label>
    </ligand>
</feature>
<dbReference type="InterPro" id="IPR001590">
    <property type="entry name" value="Peptidase_M12B"/>
</dbReference>
<dbReference type="Gene3D" id="2.60.120.830">
    <property type="match status" value="1"/>
</dbReference>
<dbReference type="Pfam" id="PF19236">
    <property type="entry name" value="ADAMTS_CR_3"/>
    <property type="match status" value="1"/>
</dbReference>
<keyword evidence="7 12" id="KW-0862">Zinc</keyword>
<dbReference type="GO" id="GO:0030198">
    <property type="term" value="P:extracellular matrix organization"/>
    <property type="evidence" value="ECO:0007669"/>
    <property type="project" value="InterPro"/>
</dbReference>
<dbReference type="EMBL" id="VOFY01000006">
    <property type="protein sequence ID" value="KAA8591574.1"/>
    <property type="molecule type" value="Genomic_DNA"/>
</dbReference>
<feature type="binding site" evidence="12">
    <location>
        <position position="264"/>
    </location>
    <ligand>
        <name>Ca(2+)</name>
        <dbReference type="ChEBI" id="CHEBI:29108"/>
        <label>1</label>
    </ligand>
</feature>
<dbReference type="Pfam" id="PF05986">
    <property type="entry name" value="ADAMTS_spacer1"/>
    <property type="match status" value="1"/>
</dbReference>
<dbReference type="PRINTS" id="PR01857">
    <property type="entry name" value="ADAMTSFAMILY"/>
</dbReference>
<dbReference type="PANTHER" id="PTHR13723">
    <property type="entry name" value="ADAMTS A DISINTEGRIN AND METALLOPROTEASE WITH THROMBOSPONDIN MOTIFS PROTEASE"/>
    <property type="match status" value="1"/>
</dbReference>
<feature type="disulfide bond" evidence="13">
    <location>
        <begin position="333"/>
        <end position="357"/>
    </location>
</feature>
<accession>A0A5J5DE38</accession>
<dbReference type="Proteomes" id="UP000327493">
    <property type="component" value="Chromosome 6"/>
</dbReference>
<keyword evidence="10" id="KW-0325">Glycoprotein</keyword>
<name>A0A5J5DE38_9PERO</name>
<dbReference type="InterPro" id="IPR010294">
    <property type="entry name" value="ADAMTS_spacer1"/>
</dbReference>
<feature type="binding site" evidence="12">
    <location>
        <position position="373"/>
    </location>
    <ligand>
        <name>Ca(2+)</name>
        <dbReference type="ChEBI" id="CHEBI:29108"/>
        <label>1</label>
    </ligand>
</feature>
<proteinExistence type="predicted"/>
<dbReference type="CDD" id="cd04273">
    <property type="entry name" value="ZnMc_ADAMTS_like"/>
    <property type="match status" value="1"/>
</dbReference>
<sequence>GLIRTQDVDYFLRPVSRSLAQRENFTAPSSHQPHILYKSERDSRMEQKRHNPRALQKRSPDSTHHKSPRHFVTKRSINSRTNPAYNTVIEDQKSDISHHDQMEHHDSGHSRNSHHHDSDYRHGEKQRQHFCGRRKKYMPKPPEDDAFILPDEYKFIPRSKRAVLMKSQANQKLNVETLVVVDRKMMDNHGHENITTYVLTVLNMVRETQLKLPFMKTTLSLFLPPCICFISQEGLVINHHADHTLNSFCHWQSTLGGRQGRHHDHAILLTGLDICSWKNEPCDTLGFAPISGMCSKYRSCTVNEDTGLGLAFTIAHESGHNFGMVHDGEGNVCKKSEGNIMSPTLAGHNGIFSWSACSRQYLSRFLNSAQAVCLSDEPRAVKAYQYPEKLPGELYDADTQCKWQFGEKAKLCTLDFKKDICKALWCHRVGRKCETKFMPAAEGSACGPDMWCRRGQCVKQGDEGPRPLHGQWSEWSSWSACSRSCESGVTYRERQCNNPRPAYGGKFCEGSTRSYKLCNTEDCPPNTTDYRAQQCAEFNGKQFRGWYYSWRPYSRVDDQDVCKLYCFAEGYDFFFALASKVKDGTLCSQDSSNVCIDGLCERVGCDRILGSTAVPDACGVCKGDNSTCRIYKGQYTKQHYTNQYYGVVTIPAGARSIRVMELNTSSSYLAVRDTQRHYYLNGHWTVDWPGRHPIAGAIFEYKRPYNRPESLISSGPTNETLVIEVKDPWTHKILLQSWNPGVRWEYTLKKADEKRSHIKHNYTWAIIRSQCSATCAGGKCQMNTKSACYKDLRAQVNTSYCNPRSRPATGPMPCNTQPCPA</sequence>
<keyword evidence="8" id="KW-0482">Metalloprotease</keyword>
<feature type="non-terminal residue" evidence="17">
    <location>
        <position position="821"/>
    </location>
</feature>
<comment type="cofactor">
    <cofactor evidence="12">
        <name>Zn(2+)</name>
        <dbReference type="ChEBI" id="CHEBI:29105"/>
    </cofactor>
    <text evidence="12">Binds 1 zinc ion per subunit.</text>
</comment>
<evidence type="ECO:0000256" key="8">
    <source>
        <dbReference type="ARBA" id="ARBA00023049"/>
    </source>
</evidence>
<dbReference type="FunFam" id="2.60.120.830:FF:000001">
    <property type="entry name" value="A disintegrin and metalloproteinase with thrombospondin motifs 1"/>
    <property type="match status" value="1"/>
</dbReference>
<gene>
    <name evidence="17" type="ORF">FQN60_016948</name>
</gene>
<feature type="disulfide bond" evidence="13">
    <location>
        <begin position="496"/>
        <end position="508"/>
    </location>
</feature>
<evidence type="ECO:0000259" key="16">
    <source>
        <dbReference type="PROSITE" id="PS50215"/>
    </source>
</evidence>
<evidence type="ECO:0000313" key="17">
    <source>
        <dbReference type="EMBL" id="KAA8591574.1"/>
    </source>
</evidence>
<evidence type="ECO:0000256" key="2">
    <source>
        <dbReference type="ARBA" id="ARBA00022525"/>
    </source>
</evidence>
<evidence type="ECO:0000256" key="11">
    <source>
        <dbReference type="PIRSR" id="PIRSR613273-1"/>
    </source>
</evidence>
<feature type="disulfide bond" evidence="13">
    <location>
        <begin position="401"/>
        <end position="426"/>
    </location>
</feature>
<feature type="compositionally biased region" description="Polar residues" evidence="15">
    <location>
        <begin position="22"/>
        <end position="32"/>
    </location>
</feature>
<evidence type="ECO:0000256" key="5">
    <source>
        <dbReference type="ARBA" id="ARBA00022723"/>
    </source>
</evidence>
<dbReference type="PANTHER" id="PTHR13723:SF140">
    <property type="entry name" value="A DISINTEGRIN AND METALLOPROTEINASE WITH THROMBOSPONDIN MOTIFS 16"/>
    <property type="match status" value="1"/>
</dbReference>
<feature type="active site" evidence="11 14">
    <location>
        <position position="317"/>
    </location>
</feature>
<reference evidence="17 18" key="1">
    <citation type="submission" date="2019-08" db="EMBL/GenBank/DDBJ databases">
        <title>A chromosome-level genome assembly, high-density linkage maps, and genome scans reveal the genomic architecture of hybrid incompatibilities underlying speciation via character displacement in darters (Percidae: Etheostominae).</title>
        <authorList>
            <person name="Moran R.L."/>
            <person name="Catchen J.M."/>
            <person name="Fuller R.C."/>
        </authorList>
    </citation>
    <scope>NUCLEOTIDE SEQUENCE [LARGE SCALE GENOMIC DNA]</scope>
    <source>
        <strain evidence="17">EspeVRDwgs_2016</strain>
        <tissue evidence="17">Muscle</tissue>
    </source>
</reference>
<feature type="domain" description="Peptidase M12B" evidence="16">
    <location>
        <begin position="173"/>
        <end position="378"/>
    </location>
</feature>
<dbReference type="SUPFAM" id="SSF82895">
    <property type="entry name" value="TSP-1 type 1 repeat"/>
    <property type="match status" value="1"/>
</dbReference>
<feature type="binding site" evidence="12">
    <location>
        <position position="376"/>
    </location>
    <ligand>
        <name>Ca(2+)</name>
        <dbReference type="ChEBI" id="CHEBI:29108"/>
        <label>2</label>
    </ligand>
</feature>
<feature type="disulfide bond" evidence="13">
    <location>
        <begin position="485"/>
        <end position="523"/>
    </location>
</feature>
<feature type="disulfide bond" evidence="13">
    <location>
        <begin position="421"/>
        <end position="452"/>
    </location>
</feature>
<organism evidence="17 18">
    <name type="scientific">Etheostoma spectabile</name>
    <name type="common">orangethroat darter</name>
    <dbReference type="NCBI Taxonomy" id="54343"/>
    <lineage>
        <taxon>Eukaryota</taxon>
        <taxon>Metazoa</taxon>
        <taxon>Chordata</taxon>
        <taxon>Craniata</taxon>
        <taxon>Vertebrata</taxon>
        <taxon>Euteleostomi</taxon>
        <taxon>Actinopterygii</taxon>
        <taxon>Neopterygii</taxon>
        <taxon>Teleostei</taxon>
        <taxon>Neoteleostei</taxon>
        <taxon>Acanthomorphata</taxon>
        <taxon>Eupercaria</taxon>
        <taxon>Perciformes</taxon>
        <taxon>Percoidei</taxon>
        <taxon>Percidae</taxon>
        <taxon>Etheostomatinae</taxon>
        <taxon>Etheostoma</taxon>
    </lineage>
</organism>
<evidence type="ECO:0000256" key="4">
    <source>
        <dbReference type="ARBA" id="ARBA00022670"/>
    </source>
</evidence>
<feature type="disulfide bond" evidence="13">
    <location>
        <begin position="481"/>
        <end position="518"/>
    </location>
</feature>
<dbReference type="InterPro" id="IPR024079">
    <property type="entry name" value="MetalloPept_cat_dom_sf"/>
</dbReference>
<protein>
    <recommendedName>
        <fullName evidence="16">Peptidase M12B domain-containing protein</fullName>
    </recommendedName>
</protein>
<keyword evidence="3" id="KW-0272">Extracellular matrix</keyword>
<feature type="disulfide bond" evidence="13">
    <location>
        <begin position="249"/>
        <end position="300"/>
    </location>
</feature>
<feature type="binding site" evidence="12">
    <location>
        <position position="176"/>
    </location>
    <ligand>
        <name>Ca(2+)</name>
        <dbReference type="ChEBI" id="CHEBI:29108"/>
        <label>1</label>
    </ligand>
</feature>
<evidence type="ECO:0000256" key="6">
    <source>
        <dbReference type="ARBA" id="ARBA00022801"/>
    </source>
</evidence>
<dbReference type="InterPro" id="IPR050439">
    <property type="entry name" value="ADAMTS_ADAMTS-like"/>
</dbReference>
<feature type="compositionally biased region" description="Basic and acidic residues" evidence="15">
    <location>
        <begin position="37"/>
        <end position="49"/>
    </location>
</feature>
<dbReference type="GO" id="GO:0046872">
    <property type="term" value="F:metal ion binding"/>
    <property type="evidence" value="ECO:0007669"/>
    <property type="project" value="UniProtKB-KW"/>
</dbReference>
<keyword evidence="9 13" id="KW-1015">Disulfide bond</keyword>
<dbReference type="FunFam" id="2.20.100.10:FF:000006">
    <property type="entry name" value="A disintegrin and metalloproteinase with thrombospondin motifs 1"/>
    <property type="match status" value="1"/>
</dbReference>
<dbReference type="GO" id="GO:0006508">
    <property type="term" value="P:proteolysis"/>
    <property type="evidence" value="ECO:0007669"/>
    <property type="project" value="UniProtKB-KW"/>
</dbReference>
<keyword evidence="6" id="KW-0378">Hydrolase</keyword>
<dbReference type="PROSITE" id="PS50215">
    <property type="entry name" value="ADAM_MEPRO"/>
    <property type="match status" value="1"/>
</dbReference>
<keyword evidence="12" id="KW-0106">Calcium</keyword>
<evidence type="ECO:0000256" key="13">
    <source>
        <dbReference type="PIRSR" id="PIRSR613273-3"/>
    </source>
</evidence>
<feature type="disulfide bond" evidence="13">
    <location>
        <begin position="294"/>
        <end position="373"/>
    </location>
</feature>
<keyword evidence="2" id="KW-0964">Secreted</keyword>
<feature type="compositionally biased region" description="Basic residues" evidence="15">
    <location>
        <begin position="128"/>
        <end position="138"/>
    </location>
</feature>
<feature type="region of interest" description="Disordered" evidence="15">
    <location>
        <begin position="22"/>
        <end position="143"/>
    </location>
</feature>
<feature type="disulfide bond" evidence="13">
    <location>
        <begin position="446"/>
        <end position="457"/>
    </location>
</feature>
<feature type="disulfide bond" evidence="13">
    <location>
        <begin position="412"/>
        <end position="433"/>
    </location>
</feature>
<dbReference type="InterPro" id="IPR041645">
    <property type="entry name" value="ADAMTS_CR_2"/>
</dbReference>